<dbReference type="PANTHER" id="PTHR44846:SF1">
    <property type="entry name" value="MANNOSYL-D-GLYCERATE TRANSPORT_METABOLISM SYSTEM REPRESSOR MNGR-RELATED"/>
    <property type="match status" value="1"/>
</dbReference>
<dbReference type="AlphaFoldDB" id="A0A4Z0Y9D8"/>
<evidence type="ECO:0000313" key="5">
    <source>
        <dbReference type="EMBL" id="TGJ75513.1"/>
    </source>
</evidence>
<evidence type="ECO:0000313" key="6">
    <source>
        <dbReference type="Proteomes" id="UP000297714"/>
    </source>
</evidence>
<dbReference type="PRINTS" id="PR00035">
    <property type="entry name" value="HTHGNTR"/>
</dbReference>
<evidence type="ECO:0000256" key="1">
    <source>
        <dbReference type="ARBA" id="ARBA00023015"/>
    </source>
</evidence>
<gene>
    <name evidence="5" type="primary">dasR_2</name>
    <name evidence="5" type="ORF">CAGA_23120</name>
</gene>
<comment type="caution">
    <text evidence="5">The sequence shown here is derived from an EMBL/GenBank/DDBJ whole genome shotgun (WGS) entry which is preliminary data.</text>
</comment>
<dbReference type="GO" id="GO:0045892">
    <property type="term" value="P:negative regulation of DNA-templated transcription"/>
    <property type="evidence" value="ECO:0007669"/>
    <property type="project" value="TreeGrafter"/>
</dbReference>
<evidence type="ECO:0000256" key="2">
    <source>
        <dbReference type="ARBA" id="ARBA00023125"/>
    </source>
</evidence>
<reference evidence="5 6" key="1">
    <citation type="submission" date="2019-04" db="EMBL/GenBank/DDBJ databases">
        <authorList>
            <person name="Poehlein A."/>
            <person name="Bengelsdorf F.R."/>
            <person name="Duerre P."/>
            <person name="Daniel R."/>
        </authorList>
    </citation>
    <scope>NUCLEOTIDE SEQUENCE [LARGE SCALE GENOMIC DNA]</scope>
    <source>
        <strain evidence="5 6">BS-1</strain>
    </source>
</reference>
<dbReference type="SMART" id="SM00345">
    <property type="entry name" value="HTH_GNTR"/>
    <property type="match status" value="1"/>
</dbReference>
<dbReference type="EMBL" id="SRMQ01000015">
    <property type="protein sequence ID" value="TGJ75513.1"/>
    <property type="molecule type" value="Genomic_DNA"/>
</dbReference>
<organism evidence="5 6">
    <name type="scientific">Caproiciproducens galactitolivorans</name>
    <dbReference type="NCBI Taxonomy" id="642589"/>
    <lineage>
        <taxon>Bacteria</taxon>
        <taxon>Bacillati</taxon>
        <taxon>Bacillota</taxon>
        <taxon>Clostridia</taxon>
        <taxon>Eubacteriales</taxon>
        <taxon>Acutalibacteraceae</taxon>
        <taxon>Caproiciproducens</taxon>
    </lineage>
</organism>
<dbReference type="Pfam" id="PF07702">
    <property type="entry name" value="UTRA"/>
    <property type="match status" value="1"/>
</dbReference>
<dbReference type="PANTHER" id="PTHR44846">
    <property type="entry name" value="MANNOSYL-D-GLYCERATE TRANSPORT/METABOLISM SYSTEM REPRESSOR MNGR-RELATED"/>
    <property type="match status" value="1"/>
</dbReference>
<dbReference type="GO" id="GO:0003677">
    <property type="term" value="F:DNA binding"/>
    <property type="evidence" value="ECO:0007669"/>
    <property type="project" value="UniProtKB-KW"/>
</dbReference>
<sequence length="240" mass="27681">MTSEFRSRPRDEATEKIECYIIEHKLPPHSKLPSERDMCKMWNFNRTTLRSAIERLITEGKLYHRKGSGTFTASPKLIRNLQDLKPFSHVVAEAGKRLTTQVISALVIESNKQITKMLHLPLGHKVYELTRLRIVDGEPVIVETCYVDFERFPELIHHDFGQESFYGVLENDYGVCIVKGEEKIAITYTTPEESEYLKIEEESPVFLLTGVVKDEEDVPIEYFKSVVRADSVRFASVLTR</sequence>
<dbReference type="InterPro" id="IPR036390">
    <property type="entry name" value="WH_DNA-bd_sf"/>
</dbReference>
<dbReference type="Gene3D" id="3.40.1410.10">
    <property type="entry name" value="Chorismate lyase-like"/>
    <property type="match status" value="1"/>
</dbReference>
<dbReference type="InterPro" id="IPR000524">
    <property type="entry name" value="Tscrpt_reg_HTH_GntR"/>
</dbReference>
<accession>A0A4Z0Y9D8</accession>
<name>A0A4Z0Y9D8_9FIRM</name>
<proteinExistence type="predicted"/>
<evidence type="ECO:0000259" key="4">
    <source>
        <dbReference type="PROSITE" id="PS50949"/>
    </source>
</evidence>
<feature type="domain" description="HTH gntR-type" evidence="4">
    <location>
        <begin position="7"/>
        <end position="75"/>
    </location>
</feature>
<dbReference type="PROSITE" id="PS50949">
    <property type="entry name" value="HTH_GNTR"/>
    <property type="match status" value="1"/>
</dbReference>
<dbReference type="GO" id="GO:0003700">
    <property type="term" value="F:DNA-binding transcription factor activity"/>
    <property type="evidence" value="ECO:0007669"/>
    <property type="project" value="InterPro"/>
</dbReference>
<dbReference type="SUPFAM" id="SSF46785">
    <property type="entry name" value="Winged helix' DNA-binding domain"/>
    <property type="match status" value="1"/>
</dbReference>
<dbReference type="OrthoDB" id="46236at2"/>
<dbReference type="SMART" id="SM00866">
    <property type="entry name" value="UTRA"/>
    <property type="match status" value="1"/>
</dbReference>
<keyword evidence="3" id="KW-0804">Transcription</keyword>
<dbReference type="Pfam" id="PF00392">
    <property type="entry name" value="GntR"/>
    <property type="match status" value="1"/>
</dbReference>
<keyword evidence="2" id="KW-0238">DNA-binding</keyword>
<dbReference type="InterPro" id="IPR028978">
    <property type="entry name" value="Chorismate_lyase_/UTRA_dom_sf"/>
</dbReference>
<keyword evidence="1" id="KW-0805">Transcription regulation</keyword>
<dbReference type="Gene3D" id="1.10.10.10">
    <property type="entry name" value="Winged helix-like DNA-binding domain superfamily/Winged helix DNA-binding domain"/>
    <property type="match status" value="1"/>
</dbReference>
<dbReference type="CDD" id="cd07377">
    <property type="entry name" value="WHTH_GntR"/>
    <property type="match status" value="1"/>
</dbReference>
<dbReference type="InterPro" id="IPR036388">
    <property type="entry name" value="WH-like_DNA-bd_sf"/>
</dbReference>
<dbReference type="SUPFAM" id="SSF64288">
    <property type="entry name" value="Chorismate lyase-like"/>
    <property type="match status" value="1"/>
</dbReference>
<dbReference type="InterPro" id="IPR050679">
    <property type="entry name" value="Bact_HTH_transcr_reg"/>
</dbReference>
<protein>
    <submittedName>
        <fullName evidence="5">HTH-type transcriptional repressor DasR</fullName>
    </submittedName>
</protein>
<dbReference type="Proteomes" id="UP000297714">
    <property type="component" value="Unassembled WGS sequence"/>
</dbReference>
<dbReference type="InterPro" id="IPR011663">
    <property type="entry name" value="UTRA"/>
</dbReference>
<dbReference type="RefSeq" id="WP_135660935.1">
    <property type="nucleotide sequence ID" value="NZ_JAJUFJ010000020.1"/>
</dbReference>
<evidence type="ECO:0000256" key="3">
    <source>
        <dbReference type="ARBA" id="ARBA00023163"/>
    </source>
</evidence>
<keyword evidence="6" id="KW-1185">Reference proteome</keyword>